<dbReference type="Proteomes" id="UP000588083">
    <property type="component" value="Unassembled WGS sequence"/>
</dbReference>
<dbReference type="InterPro" id="IPR035516">
    <property type="entry name" value="Gyrase/topoIV_suA_C"/>
</dbReference>
<proteinExistence type="predicted"/>
<reference evidence="1 2" key="1">
    <citation type="journal article" date="2020" name="Front. Microbiol.">
        <title>Single-cell genomics of novel Actinobacteria with the Wood-Ljungdahl pathway discovered in a serpentinizing system.</title>
        <authorList>
            <person name="Merino N."/>
            <person name="Kawai M."/>
            <person name="Boyd E.S."/>
            <person name="Colman D.R."/>
            <person name="McGlynn S.E."/>
            <person name="Nealson K.H."/>
            <person name="Kurokawa K."/>
            <person name="Hongoh Y."/>
        </authorList>
    </citation>
    <scope>NUCLEOTIDE SEQUENCE [LARGE SCALE GENOMIC DNA]</scope>
    <source>
        <strain evidence="1 2">S34</strain>
    </source>
</reference>
<name>A0A6V8PKY2_9ACTN</name>
<gene>
    <name evidence="1" type="ORF">HKBW3S34_02431</name>
</gene>
<evidence type="ECO:0000313" key="1">
    <source>
        <dbReference type="EMBL" id="GFP31511.1"/>
    </source>
</evidence>
<sequence length="52" mass="6106">FGDERKTEIAPDSSDLEIEDLIADEDVVISITHSGYIKRLPVDTYRRQKKRW</sequence>
<dbReference type="Gene3D" id="2.120.10.90">
    <property type="entry name" value="DNA gyrase/topoisomerase IV, subunit A, C-terminal"/>
    <property type="match status" value="1"/>
</dbReference>
<evidence type="ECO:0000313" key="2">
    <source>
        <dbReference type="Proteomes" id="UP000588083"/>
    </source>
</evidence>
<comment type="caution">
    <text evidence="1">The sequence shown here is derived from an EMBL/GenBank/DDBJ whole genome shotgun (WGS) entry which is preliminary data.</text>
</comment>
<protein>
    <submittedName>
        <fullName evidence="1">Uncharacterized protein</fullName>
    </submittedName>
</protein>
<feature type="non-terminal residue" evidence="1">
    <location>
        <position position="1"/>
    </location>
</feature>
<dbReference type="AlphaFoldDB" id="A0A6V8PKY2"/>
<dbReference type="SUPFAM" id="SSF101904">
    <property type="entry name" value="GyrA/ParC C-terminal domain-like"/>
    <property type="match status" value="1"/>
</dbReference>
<accession>A0A6V8PKY2</accession>
<keyword evidence="2" id="KW-1185">Reference proteome</keyword>
<organism evidence="1 2">
    <name type="scientific">Candidatus Hakubella thermalkaliphila</name>
    <dbReference type="NCBI Taxonomy" id="2754717"/>
    <lineage>
        <taxon>Bacteria</taxon>
        <taxon>Bacillati</taxon>
        <taxon>Actinomycetota</taxon>
        <taxon>Actinomycetota incertae sedis</taxon>
        <taxon>Candidatus Hakubellales</taxon>
        <taxon>Candidatus Hakubellaceae</taxon>
        <taxon>Candidatus Hakubella</taxon>
    </lineage>
</organism>
<dbReference type="EMBL" id="BLRZ01000375">
    <property type="protein sequence ID" value="GFP31511.1"/>
    <property type="molecule type" value="Genomic_DNA"/>
</dbReference>